<evidence type="ECO:0008006" key="3">
    <source>
        <dbReference type="Google" id="ProtNLM"/>
    </source>
</evidence>
<gene>
    <name evidence="1" type="ORF">KC01_LOCUS16211</name>
</gene>
<sequence>MFPALSLCLCAQAVMRDGHEEGNAASEPGQISQRRKARPPVEHFDVDESKCKGVKNEPNVTLSATRKRVTQGLSKTVEHTSPQPRHRHGKWIKAVANTGGCDCYFYRLAHQDDWEKFESKCVFVACSPDPLLASQCSRSSNLSHSVV</sequence>
<dbReference type="Proteomes" id="UP001497482">
    <property type="component" value="Chromosome 17"/>
</dbReference>
<name>A0AAV2KC81_KNICA</name>
<keyword evidence="2" id="KW-1185">Reference proteome</keyword>
<dbReference type="AlphaFoldDB" id="A0AAV2KC81"/>
<dbReference type="EMBL" id="OZ035839">
    <property type="protein sequence ID" value="CAL1586073.1"/>
    <property type="molecule type" value="Genomic_DNA"/>
</dbReference>
<protein>
    <recommendedName>
        <fullName evidence="3">Secreted protein</fullName>
    </recommendedName>
</protein>
<organism evidence="1 2">
    <name type="scientific">Knipowitschia caucasica</name>
    <name type="common">Caucasian dwarf goby</name>
    <name type="synonym">Pomatoschistus caucasicus</name>
    <dbReference type="NCBI Taxonomy" id="637954"/>
    <lineage>
        <taxon>Eukaryota</taxon>
        <taxon>Metazoa</taxon>
        <taxon>Chordata</taxon>
        <taxon>Craniata</taxon>
        <taxon>Vertebrata</taxon>
        <taxon>Euteleostomi</taxon>
        <taxon>Actinopterygii</taxon>
        <taxon>Neopterygii</taxon>
        <taxon>Teleostei</taxon>
        <taxon>Neoteleostei</taxon>
        <taxon>Acanthomorphata</taxon>
        <taxon>Gobiaria</taxon>
        <taxon>Gobiiformes</taxon>
        <taxon>Gobioidei</taxon>
        <taxon>Gobiidae</taxon>
        <taxon>Gobiinae</taxon>
        <taxon>Knipowitschia</taxon>
    </lineage>
</organism>
<evidence type="ECO:0000313" key="2">
    <source>
        <dbReference type="Proteomes" id="UP001497482"/>
    </source>
</evidence>
<reference evidence="1 2" key="1">
    <citation type="submission" date="2024-04" db="EMBL/GenBank/DDBJ databases">
        <authorList>
            <person name="Waldvogel A.-M."/>
            <person name="Schoenle A."/>
        </authorList>
    </citation>
    <scope>NUCLEOTIDE SEQUENCE [LARGE SCALE GENOMIC DNA]</scope>
</reference>
<proteinExistence type="predicted"/>
<evidence type="ECO:0000313" key="1">
    <source>
        <dbReference type="EMBL" id="CAL1586073.1"/>
    </source>
</evidence>
<accession>A0AAV2KC81</accession>